<dbReference type="KEGG" id="kba:A0U89_10585"/>
<dbReference type="STRING" id="153496.A0U89_10585"/>
<dbReference type="SUPFAM" id="SSF51338">
    <property type="entry name" value="Composite domain of metallo-dependent hydrolases"/>
    <property type="match status" value="1"/>
</dbReference>
<sequence>MPGSGRSLLSTLLFGGASLICASAMATPVAFDHARLIDGSGAAAQPDVTVVVDEGKIISVGQAAPAAARHIDLAGRSLLPALISDHSHVGLVQGTSAASDNYTRANILAALRQYTHYGVLTVTALGLNKSPLFDELRREQHEGKNPGADLFGVDQGISAPNGIPPTSMVHGLGPDQIYRPATPEEARQDVDRMVEHGTDLVKIWVDDFRNNVPNGKTYPKLSPAIYRAAIEEAHLRHKRVAVHIHDLDVAKSVVAAGADILAHGVRDKPVDHELIDAMKAHGTWYIATLDLDEANYLFAEHPDWLNTPFLSAGLDPALRAQFADPKWRSQTLAKPITAASRKSLALNERNLAVLNRAGIKIGFGTDSGAAPTRIPGFAEHRELRLTVDAGLTPLEALTLATGHAAALLQLDDRGVIAPGKRADLLIVRGAPDQNIDAIDHIEQVWQRGVQVGGPLNE</sequence>
<dbReference type="InterPro" id="IPR006680">
    <property type="entry name" value="Amidohydro-rel"/>
</dbReference>
<dbReference type="InterPro" id="IPR032466">
    <property type="entry name" value="Metal_Hydrolase"/>
</dbReference>
<dbReference type="eggNOG" id="COG1228">
    <property type="taxonomic scope" value="Bacteria"/>
</dbReference>
<protein>
    <submittedName>
        <fullName evidence="1">Amidohydrolase</fullName>
    </submittedName>
</protein>
<dbReference type="RefSeq" id="WP_070403098.1">
    <property type="nucleotide sequence ID" value="NZ_BJVW01000001.1"/>
</dbReference>
<dbReference type="PANTHER" id="PTHR43135">
    <property type="entry name" value="ALPHA-D-RIBOSE 1-METHYLPHOSPHONATE 5-TRIPHOSPHATE DIPHOSPHATASE"/>
    <property type="match status" value="1"/>
</dbReference>
<dbReference type="EMBL" id="CP014674">
    <property type="protein sequence ID" value="AOX17514.1"/>
    <property type="molecule type" value="Genomic_DNA"/>
</dbReference>
<dbReference type="Pfam" id="PF01979">
    <property type="entry name" value="Amidohydro_1"/>
    <property type="match status" value="1"/>
</dbReference>
<keyword evidence="2" id="KW-1185">Reference proteome</keyword>
<evidence type="ECO:0000313" key="1">
    <source>
        <dbReference type="EMBL" id="AOX17514.1"/>
    </source>
</evidence>
<dbReference type="OrthoDB" id="9782972at2"/>
<dbReference type="Proteomes" id="UP000179145">
    <property type="component" value="Chromosome"/>
</dbReference>
<dbReference type="SUPFAM" id="SSF51556">
    <property type="entry name" value="Metallo-dependent hydrolases"/>
    <property type="match status" value="1"/>
</dbReference>
<dbReference type="AlphaFoldDB" id="A0A1D8UV50"/>
<dbReference type="Gene3D" id="2.30.40.10">
    <property type="entry name" value="Urease, subunit C, domain 1"/>
    <property type="match status" value="1"/>
</dbReference>
<dbReference type="InterPro" id="IPR051781">
    <property type="entry name" value="Metallo-dep_Hydrolase"/>
</dbReference>
<keyword evidence="1" id="KW-0378">Hydrolase</keyword>
<reference evidence="1 2" key="1">
    <citation type="journal article" date="2016" name="Microb. Cell Fact.">
        <title>Dissection of exopolysaccharide biosynthesis in Kozakia baliensis.</title>
        <authorList>
            <person name="Brandt J.U."/>
            <person name="Jakob F."/>
            <person name="Behr J."/>
            <person name="Geissler A.J."/>
            <person name="Vogel R.F."/>
        </authorList>
    </citation>
    <scope>NUCLEOTIDE SEQUENCE [LARGE SCALE GENOMIC DNA]</scope>
    <source>
        <strain evidence="1 2">DSM 14400</strain>
    </source>
</reference>
<gene>
    <name evidence="1" type="ORF">A0U89_10585</name>
</gene>
<dbReference type="GO" id="GO:0016810">
    <property type="term" value="F:hydrolase activity, acting on carbon-nitrogen (but not peptide) bonds"/>
    <property type="evidence" value="ECO:0007669"/>
    <property type="project" value="InterPro"/>
</dbReference>
<name>A0A1D8UV50_9PROT</name>
<accession>A0A1D8UV50</accession>
<evidence type="ECO:0000313" key="2">
    <source>
        <dbReference type="Proteomes" id="UP000179145"/>
    </source>
</evidence>
<dbReference type="InterPro" id="IPR011059">
    <property type="entry name" value="Metal-dep_hydrolase_composite"/>
</dbReference>
<dbReference type="PANTHER" id="PTHR43135:SF3">
    <property type="entry name" value="ALPHA-D-RIBOSE 1-METHYLPHOSPHONATE 5-TRIPHOSPHATE DIPHOSPHATASE"/>
    <property type="match status" value="1"/>
</dbReference>
<dbReference type="Gene3D" id="3.20.20.140">
    <property type="entry name" value="Metal-dependent hydrolases"/>
    <property type="match status" value="1"/>
</dbReference>
<proteinExistence type="predicted"/>
<organism evidence="1 2">
    <name type="scientific">Kozakia baliensis</name>
    <dbReference type="NCBI Taxonomy" id="153496"/>
    <lineage>
        <taxon>Bacteria</taxon>
        <taxon>Pseudomonadati</taxon>
        <taxon>Pseudomonadota</taxon>
        <taxon>Alphaproteobacteria</taxon>
        <taxon>Acetobacterales</taxon>
        <taxon>Acetobacteraceae</taxon>
        <taxon>Kozakia</taxon>
    </lineage>
</organism>